<organism evidence="1 2">
    <name type="scientific">Flavobacterium anhuiense</name>
    <dbReference type="NCBI Taxonomy" id="459526"/>
    <lineage>
        <taxon>Bacteria</taxon>
        <taxon>Pseudomonadati</taxon>
        <taxon>Bacteroidota</taxon>
        <taxon>Flavobacteriia</taxon>
        <taxon>Flavobacteriales</taxon>
        <taxon>Flavobacteriaceae</taxon>
        <taxon>Flavobacterium</taxon>
    </lineage>
</organism>
<dbReference type="AlphaFoldDB" id="A0AAC9CX66"/>
<dbReference type="RefSeq" id="WP_066032518.1">
    <property type="nucleotide sequence ID" value="NZ_CP016907.1"/>
</dbReference>
<sequence>MSLHISKNAINNIPLTDENLTDDSIGGVLLNEPLSTSKYLIKLAKNDVDYQKLGLKYKSFGQHITILKMALTAIDAIYDEYTIPNELIATGIFDVNLENAIKIFQGTAIFTANKSIDINGIVDSKTLLAIDAALSQDHIFDYEKKKYVGRVSSKSSFYIGSDISNPNPNYKIIIEGGDEITIEAQPEFGFSYINSGNDDKHVYGVPNKKFQTEIDKHPLVIAKNSKRALEGIPPIKSIGFAKLDYNLEFGNASVPMGDIQNELSKTAPLLFDDSGAKQYKIKEGDSLSQIVLENYYGGVGYVIVDPYKKVPIFTLPGRTPFSEANRHEDARFQFYHNLLYYYNSEKIGDNPVKEWGFRTNGYERYSVNHLDLVNIFDNKFIDDDEEQEGDPKTALPNYYRFLKRMEELNPNSKMAFDSLGNTTSFTTITGENIWIPSRKFADAMYYFLNFRHDEMLVEEEDPDDESSTILNYIKNEALDNLVNRLESAIGKIVDISEEVKTDAVALYHETIDFFISAYNYVTQSLVDYWPRGLGGKFGIGGSLVWGAPVKIKSDLEKSIYRKMSKADELTLVFNRDMIVELGLVQTNGFRIGFGQYSGHGHSKKLIGFGYGYSLDGGIELTQSTEYEFPIRQNETALLTAIMTVFVDEVVRNVVKFFLHLDLLNVDARQYLTKTEFKFNAKVGAKVNAFAGVFPTDNNNHNIPIRSNADAPEVQESNKGYGLINNIFEKIPSVRLNTAGDFNGGFAYGIEVKYDKKPFTQGNKGRVFKEMEIDYKYFIGAQVDTTFINNLFKTLSPVSGPNIGSNIVSFFKKLAENLSSEKKGITLGKHYKLTRTGSPNSVTNDDFLFNVVHINEDNKTLEYEGKNIKKEVSLYFGASSGDPGSLAEPGTEVKFKLNMPTLYDLWLSSLPIVGPTHAIKIFKGIEYQKKVGLFNFDSKTDKIADNGLCIKILKIIKSTKFFDINSDEIKRLSPYLEKMIKNTKSGLCLNLKMEIEFSEVVELMQKVLEFHLKKLYLKYVLLASDSEKQDNVDISLDTQKEKIQKILKQENVEEGKDHYTKMYSNETFHNTKTNKDVDGLLLYITKEIGKNGDPNGDYSDVIPKFLMGVINMDAYMNNKTFEGEEDTDYGVSAFLDVFSFIAVLGGLQVKLESRLSKGYEEELTLGGGGDVVGEALRGFIEVNFQPTFFENGLLTDLPYNDPLRKAFDAIDFLLGKLNKYNRVGAKTLFQVLKK</sequence>
<dbReference type="Proteomes" id="UP000093276">
    <property type="component" value="Chromosome"/>
</dbReference>
<reference evidence="1 2" key="1">
    <citation type="submission" date="2016-08" db="EMBL/GenBank/DDBJ databases">
        <title>Complete genome sequence of Flavobacterium johnsoniae strain GSE09, a volatile-producing biocontrol agent isolated from cucumber (Cucumis sativus).</title>
        <authorList>
            <person name="Jeong J.-J."/>
            <person name="Oh J.Y."/>
            <person name="Jim Y.J."/>
            <person name="Sang M.K."/>
            <person name="Kim K.D."/>
        </authorList>
    </citation>
    <scope>NUCLEOTIDE SEQUENCE [LARGE SCALE GENOMIC DNA]</scope>
    <source>
        <strain evidence="1 2">GSE09</strain>
    </source>
</reference>
<evidence type="ECO:0000313" key="1">
    <source>
        <dbReference type="EMBL" id="AOC93721.1"/>
    </source>
</evidence>
<protein>
    <submittedName>
        <fullName evidence="1">Uncharacterized protein</fullName>
    </submittedName>
</protein>
<gene>
    <name evidence="1" type="ORF">BB050_00567</name>
</gene>
<dbReference type="EMBL" id="CP016907">
    <property type="protein sequence ID" value="AOC93721.1"/>
    <property type="molecule type" value="Genomic_DNA"/>
</dbReference>
<proteinExistence type="predicted"/>
<dbReference type="KEGG" id="fjg:BB050_00567"/>
<accession>A0AAC9CX66</accession>
<name>A0AAC9CX66_9FLAO</name>
<dbReference type="GeneID" id="32306455"/>
<evidence type="ECO:0000313" key="2">
    <source>
        <dbReference type="Proteomes" id="UP000093276"/>
    </source>
</evidence>